<gene>
    <name evidence="2" type="ORF">FPZ12_011660</name>
</gene>
<dbReference type="PANTHER" id="PTHR36839">
    <property type="entry name" value="METALLO-BETA-LACTAMASE FAMILY PROTEIN (AFU_ORTHOLOGUE AFUA_5G12770)"/>
    <property type="match status" value="1"/>
</dbReference>
<sequence>MDSLPICATCGMQYASPRPDCPICEDDRQWVPRSGQQWTDLRSLRAEHTALIQEEGEGVLGIACQPKFAIGQRALLISAGSGNFLWDCAPYLDDEIIEKINGLGGLTGIAISHPHYYATVVDWAHAFDVPVYLHEKDREWVGRPDPAIEFWGGETKRVAEDLTLVHLGVHFAGGTVLHWPDGEQGKGALFTGDIANVVADRKHVAFMYSYPNQIPERPSLVRRAAEILAGYRFDTVYGAWWDAVIRTDGHDVVQRSAKRYLDFVSS</sequence>
<dbReference type="Gene3D" id="3.60.15.10">
    <property type="entry name" value="Ribonuclease Z/Hydroxyacylglutathione hydrolase-like"/>
    <property type="match status" value="1"/>
</dbReference>
<dbReference type="RefSeq" id="WP_144747973.1">
    <property type="nucleotide sequence ID" value="NZ_VMNW02000013.1"/>
</dbReference>
<dbReference type="GO" id="GO:0016787">
    <property type="term" value="F:hydrolase activity"/>
    <property type="evidence" value="ECO:0007669"/>
    <property type="project" value="UniProtKB-KW"/>
</dbReference>
<dbReference type="InterPro" id="IPR001279">
    <property type="entry name" value="Metallo-B-lactamas"/>
</dbReference>
<dbReference type="InterPro" id="IPR036866">
    <property type="entry name" value="RibonucZ/Hydroxyglut_hydro"/>
</dbReference>
<dbReference type="Proteomes" id="UP000319769">
    <property type="component" value="Unassembled WGS sequence"/>
</dbReference>
<comment type="caution">
    <text evidence="2">The sequence shown here is derived from an EMBL/GenBank/DDBJ whole genome shotgun (WGS) entry which is preliminary data.</text>
</comment>
<organism evidence="2 3">
    <name type="scientific">Amycolatopsis acidicola</name>
    <dbReference type="NCBI Taxonomy" id="2596893"/>
    <lineage>
        <taxon>Bacteria</taxon>
        <taxon>Bacillati</taxon>
        <taxon>Actinomycetota</taxon>
        <taxon>Actinomycetes</taxon>
        <taxon>Pseudonocardiales</taxon>
        <taxon>Pseudonocardiaceae</taxon>
        <taxon>Amycolatopsis</taxon>
    </lineage>
</organism>
<dbReference type="AlphaFoldDB" id="A0A5N0V9G7"/>
<name>A0A5N0V9G7_9PSEU</name>
<protein>
    <submittedName>
        <fullName evidence="2">MBL fold metallo-hydrolase</fullName>
    </submittedName>
</protein>
<evidence type="ECO:0000259" key="1">
    <source>
        <dbReference type="SMART" id="SM00849"/>
    </source>
</evidence>
<dbReference type="EMBL" id="VMNW02000013">
    <property type="protein sequence ID" value="KAA9162294.1"/>
    <property type="molecule type" value="Genomic_DNA"/>
</dbReference>
<dbReference type="SMART" id="SM00849">
    <property type="entry name" value="Lactamase_B"/>
    <property type="match status" value="1"/>
</dbReference>
<evidence type="ECO:0000313" key="2">
    <source>
        <dbReference type="EMBL" id="KAA9162294.1"/>
    </source>
</evidence>
<feature type="domain" description="Metallo-beta-lactamase" evidence="1">
    <location>
        <begin position="71"/>
        <end position="240"/>
    </location>
</feature>
<reference evidence="2" key="1">
    <citation type="submission" date="2019-09" db="EMBL/GenBank/DDBJ databases">
        <authorList>
            <person name="Teo W.F.A."/>
            <person name="Duangmal K."/>
        </authorList>
    </citation>
    <scope>NUCLEOTIDE SEQUENCE [LARGE SCALE GENOMIC DNA]</scope>
    <source>
        <strain evidence="2">K81G1</strain>
    </source>
</reference>
<evidence type="ECO:0000313" key="3">
    <source>
        <dbReference type="Proteomes" id="UP000319769"/>
    </source>
</evidence>
<accession>A0A5N0V9G7</accession>
<proteinExistence type="predicted"/>
<dbReference type="SUPFAM" id="SSF56281">
    <property type="entry name" value="Metallo-hydrolase/oxidoreductase"/>
    <property type="match status" value="1"/>
</dbReference>
<dbReference type="PANTHER" id="PTHR36839:SF1">
    <property type="entry name" value="METALLO-BETA-LACTAMASE FAMILY PROTEIN (AFU_ORTHOLOGUE AFUA_5G12770)"/>
    <property type="match status" value="1"/>
</dbReference>
<dbReference type="OrthoDB" id="2373347at2"/>
<keyword evidence="3" id="KW-1185">Reference proteome</keyword>